<protein>
    <recommendedName>
        <fullName evidence="3">DUF932 domain-containing protein</fullName>
    </recommendedName>
</protein>
<evidence type="ECO:0000313" key="1">
    <source>
        <dbReference type="EMBL" id="BBO79716.1"/>
    </source>
</evidence>
<reference evidence="1 2" key="1">
    <citation type="submission" date="2019-11" db="EMBL/GenBank/DDBJ databases">
        <title>Comparative genomics of hydrocarbon-degrading Desulfosarcina strains.</title>
        <authorList>
            <person name="Watanabe M."/>
            <person name="Kojima H."/>
            <person name="Fukui M."/>
        </authorList>
    </citation>
    <scope>NUCLEOTIDE SEQUENCE [LARGE SCALE GENOMIC DNA]</scope>
    <source>
        <strain evidence="1 2">28bB2T</strain>
    </source>
</reference>
<proteinExistence type="predicted"/>
<gene>
    <name evidence="1" type="ORF">DSCO28_02820</name>
</gene>
<sequence>MTRIVTLETMINEVHQQSANHFDEVVPVNEMEFDSLTRMWVSGKQIEVSPTAQRLLSNRLRVPFSYLSRCPAELQARNLNYWIEQEYKYRETFFCRFDADRLRAVFTERYTAIDHMEVLTKILETGFDPAAEIQFALDDQMMVLKMPEYDKAFYLAQQDKIVPGISIANSEVGILSLSIDAFYYRLVCTNGLISKTAVDARYKHISRRAMDEFPDIMRGVISQSQLGHDRFRISAETHVDNPESTIGTFARQFQITQKEAQIVKQAYYLEQGPATMFHVINAFTRAAQDRSLSASDAYRLERVGGQILSLVKT</sequence>
<dbReference type="AlphaFoldDB" id="A0A5K7ZFH7"/>
<dbReference type="Pfam" id="PF06067">
    <property type="entry name" value="DUF932"/>
    <property type="match status" value="1"/>
</dbReference>
<dbReference type="Proteomes" id="UP000425960">
    <property type="component" value="Chromosome"/>
</dbReference>
<dbReference type="InterPro" id="IPR026325">
    <property type="entry name" value="DUF932"/>
</dbReference>
<name>A0A5K7ZFH7_9BACT</name>
<dbReference type="RefSeq" id="WP_155320845.1">
    <property type="nucleotide sequence ID" value="NZ_AP021876.1"/>
</dbReference>
<accession>A0A5K7ZFH7</accession>
<dbReference type="KEGG" id="dov:DSCO28_02820"/>
<organism evidence="1 2">
    <name type="scientific">Desulfosarcina ovata subsp. sediminis</name>
    <dbReference type="NCBI Taxonomy" id="885957"/>
    <lineage>
        <taxon>Bacteria</taxon>
        <taxon>Pseudomonadati</taxon>
        <taxon>Thermodesulfobacteriota</taxon>
        <taxon>Desulfobacteria</taxon>
        <taxon>Desulfobacterales</taxon>
        <taxon>Desulfosarcinaceae</taxon>
        <taxon>Desulfosarcina</taxon>
    </lineage>
</organism>
<dbReference type="EMBL" id="AP021876">
    <property type="protein sequence ID" value="BBO79716.1"/>
    <property type="molecule type" value="Genomic_DNA"/>
</dbReference>
<evidence type="ECO:0008006" key="3">
    <source>
        <dbReference type="Google" id="ProtNLM"/>
    </source>
</evidence>
<evidence type="ECO:0000313" key="2">
    <source>
        <dbReference type="Proteomes" id="UP000425960"/>
    </source>
</evidence>